<organism evidence="2 3">
    <name type="scientific">Candidatus Bacteroides pullicola</name>
    <dbReference type="NCBI Taxonomy" id="2838475"/>
    <lineage>
        <taxon>Bacteria</taxon>
        <taxon>Pseudomonadati</taxon>
        <taxon>Bacteroidota</taxon>
        <taxon>Bacteroidia</taxon>
        <taxon>Bacteroidales</taxon>
        <taxon>Bacteroidaceae</taxon>
        <taxon>Bacteroides</taxon>
    </lineage>
</organism>
<name>A0A9D1ZHZ7_9BACE</name>
<reference evidence="2" key="1">
    <citation type="journal article" date="2021" name="PeerJ">
        <title>Extensive microbial diversity within the chicken gut microbiome revealed by metagenomics and culture.</title>
        <authorList>
            <person name="Gilroy R."/>
            <person name="Ravi A."/>
            <person name="Getino M."/>
            <person name="Pursley I."/>
            <person name="Horton D.L."/>
            <person name="Alikhan N.F."/>
            <person name="Baker D."/>
            <person name="Gharbi K."/>
            <person name="Hall N."/>
            <person name="Watson M."/>
            <person name="Adriaenssens E.M."/>
            <person name="Foster-Nyarko E."/>
            <person name="Jarju S."/>
            <person name="Secka A."/>
            <person name="Antonio M."/>
            <person name="Oren A."/>
            <person name="Chaudhuri R.R."/>
            <person name="La Ragione R."/>
            <person name="Hildebrand F."/>
            <person name="Pallen M.J."/>
        </authorList>
    </citation>
    <scope>NUCLEOTIDE SEQUENCE</scope>
    <source>
        <strain evidence="2">Gambia2-208</strain>
    </source>
</reference>
<dbReference type="Proteomes" id="UP000886851">
    <property type="component" value="Unassembled WGS sequence"/>
</dbReference>
<comment type="caution">
    <text evidence="2">The sequence shown here is derived from an EMBL/GenBank/DDBJ whole genome shotgun (WGS) entry which is preliminary data.</text>
</comment>
<reference evidence="2" key="2">
    <citation type="submission" date="2021-04" db="EMBL/GenBank/DDBJ databases">
        <authorList>
            <person name="Gilroy R."/>
        </authorList>
    </citation>
    <scope>NUCLEOTIDE SEQUENCE</scope>
    <source>
        <strain evidence="2">Gambia2-208</strain>
    </source>
</reference>
<sequence length="561" mass="64347">MTMETQPKAPKKFFNRMQRRLMAISAHDEYVIAARGTGKSEGVDARFILQCVWEMPGSLGALLSPTYAKAWGNTLPAICKALAEWGYLEGVHYVVGHRAPAALGFRQPVRPLMREGWNNAFHFWNGTVMVVLSFNQGMSANSMSLDWVIGPEAKFLSYDKIKTEVNPANRGNRQYFGHCPHHHSVCYSTDMPTSGLGRWILDKQEEMNTDHINLVRTLYARYIEAKHREPTEWNLRQVRELKRDLDIARRYQPPVRPAPGKEREYTVFYGEFDVFDNLEVLGEDFIWQMYRDSPPLVWRTAFLNERLFRVQNGFYSALDERVHFYVPADNGRLEALGADWKRLSSCGCLGDGDLDFDAPLHLAFDSNASISTAVVAQRLDGQMRVLKSFYVKTPGKLQDLVKQIADYYRPKLRHDVVVYYDHTFTWETGASGESYAEVIRRVLEENGYDATMVYVGQAPRHDWKHLNIDRTLKGDPEFLPVRINLCQNEFLKIAMEQTGVRQGRNGFEKDKSAEGTPDTPDAPDQYKTHITDAFDTLWLGMNFFYQEPGAAATGIYFLKKN</sequence>
<evidence type="ECO:0000313" key="2">
    <source>
        <dbReference type="EMBL" id="HIY88258.1"/>
    </source>
</evidence>
<protein>
    <submittedName>
        <fullName evidence="2">Uncharacterized protein</fullName>
    </submittedName>
</protein>
<dbReference type="EMBL" id="DXCV01000041">
    <property type="protein sequence ID" value="HIY88258.1"/>
    <property type="molecule type" value="Genomic_DNA"/>
</dbReference>
<feature type="region of interest" description="Disordered" evidence="1">
    <location>
        <begin position="502"/>
        <end position="525"/>
    </location>
</feature>
<accession>A0A9D1ZHZ7</accession>
<evidence type="ECO:0000256" key="1">
    <source>
        <dbReference type="SAM" id="MobiDB-lite"/>
    </source>
</evidence>
<evidence type="ECO:0000313" key="3">
    <source>
        <dbReference type="Proteomes" id="UP000886851"/>
    </source>
</evidence>
<gene>
    <name evidence="2" type="ORF">H9824_06100</name>
</gene>
<proteinExistence type="predicted"/>
<dbReference type="AlphaFoldDB" id="A0A9D1ZHZ7"/>